<organism evidence="2 3">
    <name type="scientific">Pelagibacterium lentulum</name>
    <dbReference type="NCBI Taxonomy" id="2029865"/>
    <lineage>
        <taxon>Bacteria</taxon>
        <taxon>Pseudomonadati</taxon>
        <taxon>Pseudomonadota</taxon>
        <taxon>Alphaproteobacteria</taxon>
        <taxon>Hyphomicrobiales</taxon>
        <taxon>Devosiaceae</taxon>
        <taxon>Pelagibacterium</taxon>
    </lineage>
</organism>
<dbReference type="SUPFAM" id="SSF51905">
    <property type="entry name" value="FAD/NAD(P)-binding domain"/>
    <property type="match status" value="1"/>
</dbReference>
<dbReference type="InterPro" id="IPR036188">
    <property type="entry name" value="FAD/NAD-bd_sf"/>
</dbReference>
<name>A0A916RPI8_9HYPH</name>
<accession>A0A916RPI8</accession>
<evidence type="ECO:0000313" key="2">
    <source>
        <dbReference type="EMBL" id="GGA64365.1"/>
    </source>
</evidence>
<proteinExistence type="predicted"/>
<comment type="caution">
    <text evidence="2">The sequence shown here is derived from an EMBL/GenBank/DDBJ whole genome shotgun (WGS) entry which is preliminary data.</text>
</comment>
<keyword evidence="3" id="KW-1185">Reference proteome</keyword>
<dbReference type="AlphaFoldDB" id="A0A916RPI8"/>
<dbReference type="GO" id="GO:0050660">
    <property type="term" value="F:flavin adenine dinucleotide binding"/>
    <property type="evidence" value="ECO:0007669"/>
    <property type="project" value="TreeGrafter"/>
</dbReference>
<evidence type="ECO:0000256" key="1">
    <source>
        <dbReference type="ARBA" id="ARBA00023002"/>
    </source>
</evidence>
<gene>
    <name evidence="2" type="primary">noxC</name>
    <name evidence="2" type="ORF">GCM10011499_38530</name>
</gene>
<dbReference type="Pfam" id="PF13738">
    <property type="entry name" value="Pyr_redox_3"/>
    <property type="match status" value="1"/>
</dbReference>
<dbReference type="PRINTS" id="PR00368">
    <property type="entry name" value="FADPNR"/>
</dbReference>
<reference evidence="2 3" key="1">
    <citation type="journal article" date="2014" name="Int. J. Syst. Evol. Microbiol.">
        <title>Complete genome sequence of Corynebacterium casei LMG S-19264T (=DSM 44701T), isolated from a smear-ripened cheese.</title>
        <authorList>
            <consortium name="US DOE Joint Genome Institute (JGI-PGF)"/>
            <person name="Walter F."/>
            <person name="Albersmeier A."/>
            <person name="Kalinowski J."/>
            <person name="Ruckert C."/>
        </authorList>
    </citation>
    <scope>NUCLEOTIDE SEQUENCE [LARGE SCALE GENOMIC DNA]</scope>
    <source>
        <strain evidence="2 3">CGMCC 1.15896</strain>
    </source>
</reference>
<dbReference type="Gene3D" id="3.50.50.60">
    <property type="entry name" value="FAD/NAD(P)-binding domain"/>
    <property type="match status" value="1"/>
</dbReference>
<dbReference type="Proteomes" id="UP000596977">
    <property type="component" value="Unassembled WGS sequence"/>
</dbReference>
<dbReference type="PRINTS" id="PR00469">
    <property type="entry name" value="PNDRDTASEII"/>
</dbReference>
<dbReference type="PANTHER" id="PTHR43539">
    <property type="entry name" value="FLAVIN-BINDING MONOOXYGENASE-LIKE PROTEIN (AFU_ORTHOLOGUE AFUA_4G09220)"/>
    <property type="match status" value="1"/>
</dbReference>
<evidence type="ECO:0000313" key="3">
    <source>
        <dbReference type="Proteomes" id="UP000596977"/>
    </source>
</evidence>
<protein>
    <submittedName>
        <fullName evidence="2">Oxidoreductase</fullName>
    </submittedName>
</protein>
<sequence>MTQALQEIDVLVIGAGQAGLAAGYHLARTKLSYLIVDRHARIGDSWRCRYDSLTLFTPRAFSTLPGLTLDGDPQGYPARDEFADYLEAYASHFDLPVLSGNGVVQLEPWTDERFVAQIDDGRHIVAKAVIVATGAFQIPIIPTIGAGFDSAVAQLTPESYHNSGDVRPGTVLVVGDGASGRDIAAELVSTHEVLLAVGRGRRLFPERILGRSTWWWLRSLGLMKARPGSAVGRLMRRADPFPDRGRSLDDLQRMGVAISGRLVSANGRTAIFRICLNG</sequence>
<dbReference type="InterPro" id="IPR050982">
    <property type="entry name" value="Auxin_biosynth/cation_transpt"/>
</dbReference>
<dbReference type="RefSeq" id="WP_244640909.1">
    <property type="nucleotide sequence ID" value="NZ_BMKB01000012.1"/>
</dbReference>
<dbReference type="PANTHER" id="PTHR43539:SF78">
    <property type="entry name" value="FLAVIN-CONTAINING MONOOXYGENASE"/>
    <property type="match status" value="1"/>
</dbReference>
<dbReference type="GO" id="GO:0004497">
    <property type="term" value="F:monooxygenase activity"/>
    <property type="evidence" value="ECO:0007669"/>
    <property type="project" value="TreeGrafter"/>
</dbReference>
<keyword evidence="1" id="KW-0560">Oxidoreductase</keyword>
<dbReference type="EMBL" id="BMKB01000012">
    <property type="protein sequence ID" value="GGA64365.1"/>
    <property type="molecule type" value="Genomic_DNA"/>
</dbReference>